<organism evidence="1 2">
    <name type="scientific">Candidatus Gottesmanbacteria bacterium GW2011_GWA2_42_18</name>
    <dbReference type="NCBI Taxonomy" id="1618442"/>
    <lineage>
        <taxon>Bacteria</taxon>
        <taxon>Candidatus Gottesmaniibacteriota</taxon>
    </lineage>
</organism>
<dbReference type="EMBL" id="LCDD01000026">
    <property type="protein sequence ID" value="KKS45902.1"/>
    <property type="molecule type" value="Genomic_DNA"/>
</dbReference>
<sequence length="126" mass="14250">MEKIIHQKKIVALVIKTVSEGSVPLTDPHEPLQLVTLKHGKGKYLKAHLHTPKRRQTDKLQECLIVKKGKIAVDVYTENKLFLKRKILNNGDVLIMMNGGYGIKILSDSELIEVKNGPFVEDKELI</sequence>
<dbReference type="Proteomes" id="UP000034320">
    <property type="component" value="Unassembled WGS sequence"/>
</dbReference>
<accession>A0A0G0ZB23</accession>
<reference evidence="1 2" key="1">
    <citation type="journal article" date="2015" name="Nature">
        <title>rRNA introns, odd ribosomes, and small enigmatic genomes across a large radiation of phyla.</title>
        <authorList>
            <person name="Brown C.T."/>
            <person name="Hug L.A."/>
            <person name="Thomas B.C."/>
            <person name="Sharon I."/>
            <person name="Castelle C.J."/>
            <person name="Singh A."/>
            <person name="Wilkins M.J."/>
            <person name="Williams K.H."/>
            <person name="Banfield J.F."/>
        </authorList>
    </citation>
    <scope>NUCLEOTIDE SEQUENCE [LARGE SCALE GENOMIC DNA]</scope>
</reference>
<name>A0A0G0ZB23_9BACT</name>
<evidence type="ECO:0000313" key="1">
    <source>
        <dbReference type="EMBL" id="KKS45902.1"/>
    </source>
</evidence>
<gene>
    <name evidence="1" type="ORF">UV09_C0026G0014</name>
</gene>
<protein>
    <submittedName>
        <fullName evidence="1">Uncharacterized protein</fullName>
    </submittedName>
</protein>
<comment type="caution">
    <text evidence="1">The sequence shown here is derived from an EMBL/GenBank/DDBJ whole genome shotgun (WGS) entry which is preliminary data.</text>
</comment>
<evidence type="ECO:0000313" key="2">
    <source>
        <dbReference type="Proteomes" id="UP000034320"/>
    </source>
</evidence>
<proteinExistence type="predicted"/>
<dbReference type="AlphaFoldDB" id="A0A0G0ZB23"/>